<protein>
    <submittedName>
        <fullName evidence="3">Nicotinamidase-related amidase</fullName>
    </submittedName>
</protein>
<sequence length="199" mass="21861">MDLMSQKQNRERQALIVIDVQEGFNDTAFWGNSSNPECEDKIETLLTVWRANDWPIIVVRHDSESPESTLHPSQDGNRLMSFIADAAPSLFVTKQVNSAFYGDPALHEWLQAHDIESLVICGIQTNMCVETTARMAGNLGYDVVVPLDATRTFDLTTTVPGLGTISRSADELMATTALNLQSGGFARIATTEKITASLQ</sequence>
<reference evidence="3 4" key="1">
    <citation type="submission" date="2016-10" db="EMBL/GenBank/DDBJ databases">
        <authorList>
            <person name="Varghese N."/>
            <person name="Submissions S."/>
        </authorList>
    </citation>
    <scope>NUCLEOTIDE SEQUENCE [LARGE SCALE GENOMIC DNA]</scope>
    <source>
        <strain evidence="3 4">CGMCC 1.11215</strain>
    </source>
</reference>
<proteinExistence type="predicted"/>
<evidence type="ECO:0000256" key="1">
    <source>
        <dbReference type="ARBA" id="ARBA00022801"/>
    </source>
</evidence>
<dbReference type="PANTHER" id="PTHR43540:SF1">
    <property type="entry name" value="ISOCHORISMATASE HYDROLASE"/>
    <property type="match status" value="1"/>
</dbReference>
<dbReference type="Gene3D" id="3.40.50.850">
    <property type="entry name" value="Isochorismatase-like"/>
    <property type="match status" value="1"/>
</dbReference>
<organism evidence="3 4">
    <name type="scientific">Cryobacterium flavum</name>
    <dbReference type="NCBI Taxonomy" id="1424659"/>
    <lineage>
        <taxon>Bacteria</taxon>
        <taxon>Bacillati</taxon>
        <taxon>Actinomycetota</taxon>
        <taxon>Actinomycetes</taxon>
        <taxon>Micrococcales</taxon>
        <taxon>Microbacteriaceae</taxon>
        <taxon>Cryobacterium</taxon>
    </lineage>
</organism>
<dbReference type="InterPro" id="IPR036380">
    <property type="entry name" value="Isochorismatase-like_sf"/>
</dbReference>
<dbReference type="EMBL" id="FNIB01000006">
    <property type="protein sequence ID" value="SDN63350.1"/>
    <property type="molecule type" value="Genomic_DNA"/>
</dbReference>
<dbReference type="GO" id="GO:0016787">
    <property type="term" value="F:hydrolase activity"/>
    <property type="evidence" value="ECO:0007669"/>
    <property type="project" value="UniProtKB-KW"/>
</dbReference>
<dbReference type="STRING" id="1424659.SAMN05216368_106177"/>
<dbReference type="AlphaFoldDB" id="A0A5E9FZX8"/>
<dbReference type="PANTHER" id="PTHR43540">
    <property type="entry name" value="PEROXYUREIDOACRYLATE/UREIDOACRYLATE AMIDOHYDROLASE-RELATED"/>
    <property type="match status" value="1"/>
</dbReference>
<keyword evidence="1" id="KW-0378">Hydrolase</keyword>
<feature type="domain" description="Isochorismatase-like" evidence="2">
    <location>
        <begin position="14"/>
        <end position="162"/>
    </location>
</feature>
<dbReference type="CDD" id="cd01014">
    <property type="entry name" value="nicotinamidase_related"/>
    <property type="match status" value="1"/>
</dbReference>
<evidence type="ECO:0000313" key="4">
    <source>
        <dbReference type="Proteomes" id="UP000199639"/>
    </source>
</evidence>
<dbReference type="Proteomes" id="UP000199639">
    <property type="component" value="Unassembled WGS sequence"/>
</dbReference>
<evidence type="ECO:0000313" key="3">
    <source>
        <dbReference type="EMBL" id="SDN63350.1"/>
    </source>
</evidence>
<dbReference type="InterPro" id="IPR050272">
    <property type="entry name" value="Isochorismatase-like_hydrls"/>
</dbReference>
<evidence type="ECO:0000259" key="2">
    <source>
        <dbReference type="Pfam" id="PF00857"/>
    </source>
</evidence>
<dbReference type="Pfam" id="PF00857">
    <property type="entry name" value="Isochorismatase"/>
    <property type="match status" value="1"/>
</dbReference>
<gene>
    <name evidence="3" type="ORF">SAMN05216368_106177</name>
</gene>
<dbReference type="InterPro" id="IPR000868">
    <property type="entry name" value="Isochorismatase-like_dom"/>
</dbReference>
<name>A0A5E9FZX8_9MICO</name>
<dbReference type="SUPFAM" id="SSF52499">
    <property type="entry name" value="Isochorismatase-like hydrolases"/>
    <property type="match status" value="1"/>
</dbReference>
<accession>A0A5E9FZX8</accession>